<evidence type="ECO:0000313" key="4">
    <source>
        <dbReference type="EMBL" id="MCW3477790.1"/>
    </source>
</evidence>
<keyword evidence="5" id="KW-1185">Reference proteome</keyword>
<sequence>MKRLLCKGDLTRHDAVEFSLFLALEILIFAPMRVENLASLRLDLHIRLPRPKDGETVILLPRHSVKNAEQLQYLLPAETTAFIRSYVERVKPLLETTPSPFLFPGRPGHPKRSDTLSKQLSQRVWTHLGLEYSPHLQRHLTAKMNVDVRPGDYETARRLLGHRSHDTTYRSYEGMETESAARLHDDLIRSKRRHLLPPEGPALTAPSGPGAGHRRTRKI</sequence>
<feature type="domain" description="Tyr recombinase" evidence="3">
    <location>
        <begin position="1"/>
        <end position="185"/>
    </location>
</feature>
<dbReference type="GO" id="GO:0015074">
    <property type="term" value="P:DNA integration"/>
    <property type="evidence" value="ECO:0007669"/>
    <property type="project" value="InterPro"/>
</dbReference>
<organism evidence="4 5">
    <name type="scientific">Limobrevibacterium gyesilva</name>
    <dbReference type="NCBI Taxonomy" id="2991712"/>
    <lineage>
        <taxon>Bacteria</taxon>
        <taxon>Pseudomonadati</taxon>
        <taxon>Pseudomonadota</taxon>
        <taxon>Alphaproteobacteria</taxon>
        <taxon>Acetobacterales</taxon>
        <taxon>Acetobacteraceae</taxon>
        <taxon>Limobrevibacterium</taxon>
    </lineage>
</organism>
<reference evidence="4" key="1">
    <citation type="submission" date="2022-09" db="EMBL/GenBank/DDBJ databases">
        <title>Rhodovastum sp. nov. RN2-1 isolated from soil in Seongnam, South Korea.</title>
        <authorList>
            <person name="Le N.T."/>
        </authorList>
    </citation>
    <scope>NUCLEOTIDE SEQUENCE</scope>
    <source>
        <strain evidence="4">RN2-1</strain>
    </source>
</reference>
<protein>
    <submittedName>
        <fullName evidence="4">Tyrosine-type recombinase/integrase</fullName>
    </submittedName>
</protein>
<proteinExistence type="predicted"/>
<name>A0AA41YWR1_9PROT</name>
<dbReference type="Gene3D" id="1.10.443.10">
    <property type="entry name" value="Intergrase catalytic core"/>
    <property type="match status" value="1"/>
</dbReference>
<reference evidence="4" key="2">
    <citation type="submission" date="2022-10" db="EMBL/GenBank/DDBJ databases">
        <authorList>
            <person name="Trinh H.N."/>
        </authorList>
    </citation>
    <scope>NUCLEOTIDE SEQUENCE</scope>
    <source>
        <strain evidence="4">RN2-1</strain>
    </source>
</reference>
<evidence type="ECO:0000259" key="3">
    <source>
        <dbReference type="PROSITE" id="PS51898"/>
    </source>
</evidence>
<dbReference type="GO" id="GO:0003677">
    <property type="term" value="F:DNA binding"/>
    <property type="evidence" value="ECO:0007669"/>
    <property type="project" value="InterPro"/>
</dbReference>
<feature type="region of interest" description="Disordered" evidence="2">
    <location>
        <begin position="194"/>
        <end position="219"/>
    </location>
</feature>
<keyword evidence="1" id="KW-0233">DNA recombination</keyword>
<comment type="caution">
    <text evidence="4">The sequence shown here is derived from an EMBL/GenBank/DDBJ whole genome shotgun (WGS) entry which is preliminary data.</text>
</comment>
<evidence type="ECO:0000256" key="1">
    <source>
        <dbReference type="ARBA" id="ARBA00023172"/>
    </source>
</evidence>
<dbReference type="PROSITE" id="PS51898">
    <property type="entry name" value="TYR_RECOMBINASE"/>
    <property type="match status" value="1"/>
</dbReference>
<dbReference type="EMBL" id="JAPDNT010000052">
    <property type="protein sequence ID" value="MCW3477790.1"/>
    <property type="molecule type" value="Genomic_DNA"/>
</dbReference>
<dbReference type="Proteomes" id="UP001165679">
    <property type="component" value="Unassembled WGS sequence"/>
</dbReference>
<evidence type="ECO:0000256" key="2">
    <source>
        <dbReference type="SAM" id="MobiDB-lite"/>
    </source>
</evidence>
<dbReference type="Pfam" id="PF00589">
    <property type="entry name" value="Phage_integrase"/>
    <property type="match status" value="1"/>
</dbReference>
<dbReference type="RefSeq" id="WP_264716760.1">
    <property type="nucleotide sequence ID" value="NZ_JAPDNT010000052.1"/>
</dbReference>
<dbReference type="InterPro" id="IPR013762">
    <property type="entry name" value="Integrase-like_cat_sf"/>
</dbReference>
<dbReference type="SUPFAM" id="SSF56349">
    <property type="entry name" value="DNA breaking-rejoining enzymes"/>
    <property type="match status" value="1"/>
</dbReference>
<dbReference type="GO" id="GO:0006310">
    <property type="term" value="P:DNA recombination"/>
    <property type="evidence" value="ECO:0007669"/>
    <property type="project" value="UniProtKB-KW"/>
</dbReference>
<accession>A0AA41YWR1</accession>
<dbReference type="AlphaFoldDB" id="A0AA41YWR1"/>
<evidence type="ECO:0000313" key="5">
    <source>
        <dbReference type="Proteomes" id="UP001165679"/>
    </source>
</evidence>
<gene>
    <name evidence="4" type="ORF">OL599_24885</name>
</gene>
<dbReference type="InterPro" id="IPR011010">
    <property type="entry name" value="DNA_brk_join_enz"/>
</dbReference>
<dbReference type="InterPro" id="IPR002104">
    <property type="entry name" value="Integrase_catalytic"/>
</dbReference>